<dbReference type="EMBL" id="JAKJXP020000008">
    <property type="protein sequence ID" value="KAK7756173.1"/>
    <property type="molecule type" value="Genomic_DNA"/>
</dbReference>
<gene>
    <name evidence="1" type="ORF">SLS62_001765</name>
</gene>
<organism evidence="1 2">
    <name type="scientific">Diatrype stigma</name>
    <dbReference type="NCBI Taxonomy" id="117547"/>
    <lineage>
        <taxon>Eukaryota</taxon>
        <taxon>Fungi</taxon>
        <taxon>Dikarya</taxon>
        <taxon>Ascomycota</taxon>
        <taxon>Pezizomycotina</taxon>
        <taxon>Sordariomycetes</taxon>
        <taxon>Xylariomycetidae</taxon>
        <taxon>Xylariales</taxon>
        <taxon>Diatrypaceae</taxon>
        <taxon>Diatrype</taxon>
    </lineage>
</organism>
<evidence type="ECO:0008006" key="3">
    <source>
        <dbReference type="Google" id="ProtNLM"/>
    </source>
</evidence>
<comment type="caution">
    <text evidence="1">The sequence shown here is derived from an EMBL/GenBank/DDBJ whole genome shotgun (WGS) entry which is preliminary data.</text>
</comment>
<protein>
    <recommendedName>
        <fullName evidence="3">Protein kinase domain-containing protein</fullName>
    </recommendedName>
</protein>
<dbReference type="SUPFAM" id="SSF56112">
    <property type="entry name" value="Protein kinase-like (PK-like)"/>
    <property type="match status" value="1"/>
</dbReference>
<sequence>MDITTFRTGLPVMLQRYTVGQHLDFEVEDTPDFPKATVLVEVTRLQKPWTLSSGLVVKVLEAPGLHVPYTAFLKSYDRRFAYYLRSSNEIYGWDETKEYACLEYVKNGEAGRFLAKLRDDKTFATFRTVDWLDWSDGQNEAYLTYKLQQSYDAERAIYAALEEYQGVYIPRLLLPVNRNIMPTGVSQPSEGSEVYHIKGLLLQYLEGFKLSEIEDYAPPSSWQEIVDQAIHIVRVLDSKSILNYDVHPNNFLVVPRDDGDYQVFMVDLAHCRLRREDESDREWGRAKCLEDEEGRIGDTMQVMLGSVGFDLTFEHSERYSEFADGYN</sequence>
<keyword evidence="2" id="KW-1185">Reference proteome</keyword>
<reference evidence="1 2" key="1">
    <citation type="submission" date="2024-02" db="EMBL/GenBank/DDBJ databases">
        <title>De novo assembly and annotation of 12 fungi associated with fruit tree decline syndrome in Ontario, Canada.</title>
        <authorList>
            <person name="Sulman M."/>
            <person name="Ellouze W."/>
            <person name="Ilyukhin E."/>
        </authorList>
    </citation>
    <scope>NUCLEOTIDE SEQUENCE [LARGE SCALE GENOMIC DNA]</scope>
    <source>
        <strain evidence="1 2">M11/M66-122</strain>
    </source>
</reference>
<proteinExistence type="predicted"/>
<dbReference type="InterPro" id="IPR011009">
    <property type="entry name" value="Kinase-like_dom_sf"/>
</dbReference>
<accession>A0AAN9V9T7</accession>
<name>A0AAN9V9T7_9PEZI</name>
<dbReference type="AlphaFoldDB" id="A0AAN9V9T7"/>
<evidence type="ECO:0000313" key="2">
    <source>
        <dbReference type="Proteomes" id="UP001320420"/>
    </source>
</evidence>
<dbReference type="Proteomes" id="UP001320420">
    <property type="component" value="Unassembled WGS sequence"/>
</dbReference>
<evidence type="ECO:0000313" key="1">
    <source>
        <dbReference type="EMBL" id="KAK7756173.1"/>
    </source>
</evidence>